<keyword evidence="2" id="KW-0812">Transmembrane</keyword>
<sequence length="349" mass="38371">MGALWSKKIGSDTYYASYERSFEVLKKDIDKIKISLHRRRNREERVGNAIFFYGAVGFGLAVLGAAWVIQQPAGTYTPQQHSLRVAPLFAEPILAFLLYYVILGAMHLWDKRDKRRVDVLSKKLRKMVSELKDSTRYEKTAKLLERFDPDYVPPTPRKQQQQHALRTAFIPPTPRGPGVPTPGRGGKRIGLGPLQHMTDAGLGLMPAFDKLATSLIGDNPALTEALRAARGEAEGWKARTLQAESQIAELKLQVKDYRMQLGLPITDAEGSGAAPAALTWHQPNSRPETGSEAGRATGAVLGGPLQEPALVEPIVEEADDRAKPGEAEDGRQEVQSGHAVSKDAHEEID</sequence>
<evidence type="ECO:0000313" key="4">
    <source>
        <dbReference type="Proteomes" id="UP001497392"/>
    </source>
</evidence>
<keyword evidence="4" id="KW-1185">Reference proteome</keyword>
<feature type="region of interest" description="Disordered" evidence="1">
    <location>
        <begin position="274"/>
        <end position="349"/>
    </location>
</feature>
<dbReference type="PANTHER" id="PTHR22166:SF12">
    <property type="entry name" value="ENDOPLASMIC RETICULUM JUNCTION FORMATION PROTEIN LUNAPARK"/>
    <property type="match status" value="1"/>
</dbReference>
<evidence type="ECO:0000256" key="2">
    <source>
        <dbReference type="SAM" id="Phobius"/>
    </source>
</evidence>
<feature type="compositionally biased region" description="Basic and acidic residues" evidence="1">
    <location>
        <begin position="320"/>
        <end position="332"/>
    </location>
</feature>
<comment type="caution">
    <text evidence="3">The sequence shown here is derived from an EMBL/GenBank/DDBJ whole genome shotgun (WGS) entry which is preliminary data.</text>
</comment>
<evidence type="ECO:0000313" key="3">
    <source>
        <dbReference type="EMBL" id="CAL5219394.1"/>
    </source>
</evidence>
<dbReference type="Proteomes" id="UP001497392">
    <property type="component" value="Unassembled WGS sequence"/>
</dbReference>
<evidence type="ECO:0000256" key="1">
    <source>
        <dbReference type="SAM" id="MobiDB-lite"/>
    </source>
</evidence>
<protein>
    <submittedName>
        <fullName evidence="3">G1218 protein</fullName>
    </submittedName>
</protein>
<gene>
    <name evidence="3" type="primary">g1218</name>
    <name evidence="3" type="ORF">VP750_LOCUS1053</name>
</gene>
<name>A0ABP1FLC4_9CHLO</name>
<dbReference type="PANTHER" id="PTHR22166">
    <property type="entry name" value="ENDOPLASMIC RETICULUM JUNCTION FORMATION PROTEIN LUNAPARK"/>
    <property type="match status" value="1"/>
</dbReference>
<dbReference type="EMBL" id="CAXHTA020000002">
    <property type="protein sequence ID" value="CAL5219394.1"/>
    <property type="molecule type" value="Genomic_DNA"/>
</dbReference>
<feature type="transmembrane region" description="Helical" evidence="2">
    <location>
        <begin position="89"/>
        <end position="109"/>
    </location>
</feature>
<keyword evidence="2" id="KW-0472">Membrane</keyword>
<accession>A0ABP1FLC4</accession>
<reference evidence="3 4" key="1">
    <citation type="submission" date="2024-06" db="EMBL/GenBank/DDBJ databases">
        <authorList>
            <person name="Kraege A."/>
            <person name="Thomma B."/>
        </authorList>
    </citation>
    <scope>NUCLEOTIDE SEQUENCE [LARGE SCALE GENOMIC DNA]</scope>
</reference>
<feature type="transmembrane region" description="Helical" evidence="2">
    <location>
        <begin position="46"/>
        <end position="69"/>
    </location>
</feature>
<keyword evidence="2" id="KW-1133">Transmembrane helix</keyword>
<proteinExistence type="predicted"/>
<dbReference type="InterPro" id="IPR040115">
    <property type="entry name" value="Lnp"/>
</dbReference>
<organism evidence="3 4">
    <name type="scientific">Coccomyxa viridis</name>
    <dbReference type="NCBI Taxonomy" id="1274662"/>
    <lineage>
        <taxon>Eukaryota</taxon>
        <taxon>Viridiplantae</taxon>
        <taxon>Chlorophyta</taxon>
        <taxon>core chlorophytes</taxon>
        <taxon>Trebouxiophyceae</taxon>
        <taxon>Trebouxiophyceae incertae sedis</taxon>
        <taxon>Coccomyxaceae</taxon>
        <taxon>Coccomyxa</taxon>
    </lineage>
</organism>
<feature type="compositionally biased region" description="Basic and acidic residues" evidence="1">
    <location>
        <begin position="340"/>
        <end position="349"/>
    </location>
</feature>